<comment type="caution">
    <text evidence="2">The sequence shown here is derived from an EMBL/GenBank/DDBJ whole genome shotgun (WGS) entry which is preliminary data.</text>
</comment>
<feature type="chain" id="PRO_5012990008" description="Curli production assembly/transport component CsgG" evidence="1">
    <location>
        <begin position="27"/>
        <end position="242"/>
    </location>
</feature>
<protein>
    <recommendedName>
        <fullName evidence="4">Curli production assembly/transport component CsgG</fullName>
    </recommendedName>
</protein>
<accession>A0A271IX42</accession>
<evidence type="ECO:0000313" key="3">
    <source>
        <dbReference type="Proteomes" id="UP000216339"/>
    </source>
</evidence>
<proteinExistence type="predicted"/>
<dbReference type="AlphaFoldDB" id="A0A271IX42"/>
<keyword evidence="1" id="KW-0732">Signal</keyword>
<name>A0A271IX42_9BACT</name>
<feature type="signal peptide" evidence="1">
    <location>
        <begin position="1"/>
        <end position="26"/>
    </location>
</feature>
<evidence type="ECO:0000313" key="2">
    <source>
        <dbReference type="EMBL" id="PAP75667.1"/>
    </source>
</evidence>
<dbReference type="EMBL" id="MQWD01000001">
    <property type="protein sequence ID" value="PAP75667.1"/>
    <property type="molecule type" value="Genomic_DNA"/>
</dbReference>
<evidence type="ECO:0000256" key="1">
    <source>
        <dbReference type="SAM" id="SignalP"/>
    </source>
</evidence>
<dbReference type="RefSeq" id="WP_095509310.1">
    <property type="nucleotide sequence ID" value="NZ_MQWD01000001.1"/>
</dbReference>
<evidence type="ECO:0008006" key="4">
    <source>
        <dbReference type="Google" id="ProtNLM"/>
    </source>
</evidence>
<dbReference type="OrthoDB" id="1523683at2"/>
<organism evidence="2 3">
    <name type="scientific">Rubrivirga marina</name>
    <dbReference type="NCBI Taxonomy" id="1196024"/>
    <lineage>
        <taxon>Bacteria</taxon>
        <taxon>Pseudomonadati</taxon>
        <taxon>Rhodothermota</taxon>
        <taxon>Rhodothermia</taxon>
        <taxon>Rhodothermales</taxon>
        <taxon>Rubricoccaceae</taxon>
        <taxon>Rubrivirga</taxon>
    </lineage>
</organism>
<dbReference type="PROSITE" id="PS51257">
    <property type="entry name" value="PROKAR_LIPOPROTEIN"/>
    <property type="match status" value="1"/>
</dbReference>
<dbReference type="Proteomes" id="UP000216339">
    <property type="component" value="Unassembled WGS sequence"/>
</dbReference>
<keyword evidence="3" id="KW-1185">Reference proteome</keyword>
<sequence length="242" mass="25922">MFPRPRLLAALAAVLLAASGCGTSNRLDEVSLDGRRVAVTAAIPPAPRVQAGSPIESGIDPYDPVGTAVRVGTSLDKRRQARRAQARLDSVVATVDVADRIARQSLARTASLLRFAPAPTPEASDFVLDLRIADYALVADSYEGAVYFILIGEVHLLNARTGASLWDAELREREVVDRSLFGLPLAAGNVITGRALASLSSRDMATGLGRLADLAAERITDRLADDYVRSRDAYRERAAEVE</sequence>
<gene>
    <name evidence="2" type="ORF">BSZ37_04065</name>
</gene>
<reference evidence="2 3" key="1">
    <citation type="submission" date="2016-11" db="EMBL/GenBank/DDBJ databases">
        <title>Study of marine rhodopsin-containing bacteria.</title>
        <authorList>
            <person name="Yoshizawa S."/>
            <person name="Kumagai Y."/>
            <person name="Kogure K."/>
        </authorList>
    </citation>
    <scope>NUCLEOTIDE SEQUENCE [LARGE SCALE GENOMIC DNA]</scope>
    <source>
        <strain evidence="2 3">SAORIC-28</strain>
    </source>
</reference>